<dbReference type="WBParaSite" id="PTRK_0000562100.1">
    <property type="protein sequence ID" value="PTRK_0000562100.1"/>
    <property type="gene ID" value="PTRK_0000562100"/>
</dbReference>
<proteinExistence type="predicted"/>
<protein>
    <submittedName>
        <fullName evidence="4">Heparinase</fullName>
    </submittedName>
</protein>
<feature type="domain" description="DUF7585" evidence="2">
    <location>
        <begin position="4"/>
        <end position="180"/>
    </location>
</feature>
<evidence type="ECO:0000313" key="3">
    <source>
        <dbReference type="Proteomes" id="UP000038045"/>
    </source>
</evidence>
<dbReference type="STRING" id="131310.A0A0N4ZDF8"/>
<accession>A0A0N4ZDF8</accession>
<evidence type="ECO:0000259" key="2">
    <source>
        <dbReference type="Pfam" id="PF24490"/>
    </source>
</evidence>
<dbReference type="AlphaFoldDB" id="A0A0N4ZDF8"/>
<reference evidence="4" key="1">
    <citation type="submission" date="2016-03" db="UniProtKB">
        <authorList>
            <consortium name="WormBaseParasite"/>
        </authorList>
    </citation>
    <scope>IDENTIFICATION</scope>
</reference>
<sequence>ISYELKHNSSSDVIMVKCPGSNFKYETLSGNFIYDNNLKDKGGFKEFDDKKYAWMAWKKEDMSVSNLNIQCGSYDYNVAGTVDFKKLFWNIKLISTNTTKFLESVNLLSILEATGNPMKSTTKCGKTNDKLKIISKDRNGTLSIVERIQFNVLQSKKIFYFFDESKIEKKTEFLTPCGIADVHHTAPTILIDGHKLVEIAGTDGIKEKLLVKGGENKFSLKLEDQAFQEMKDFYQGEKVLIKKMLYRNGKAKIKEENGIETSESFIVTGYEILEISYKSLTANRNYKDVKEVVFFGPDNKDLELEDNLFNISK</sequence>
<dbReference type="Pfam" id="PF24490">
    <property type="entry name" value="DUF7585"/>
    <property type="match status" value="1"/>
</dbReference>
<organism evidence="3 4">
    <name type="scientific">Parastrongyloides trichosuri</name>
    <name type="common">Possum-specific nematode worm</name>
    <dbReference type="NCBI Taxonomy" id="131310"/>
    <lineage>
        <taxon>Eukaryota</taxon>
        <taxon>Metazoa</taxon>
        <taxon>Ecdysozoa</taxon>
        <taxon>Nematoda</taxon>
        <taxon>Chromadorea</taxon>
        <taxon>Rhabditida</taxon>
        <taxon>Tylenchina</taxon>
        <taxon>Panagrolaimomorpha</taxon>
        <taxon>Strongyloidoidea</taxon>
        <taxon>Strongyloididae</taxon>
        <taxon>Parastrongyloides</taxon>
    </lineage>
</organism>
<evidence type="ECO:0000259" key="1">
    <source>
        <dbReference type="Pfam" id="PF24488"/>
    </source>
</evidence>
<keyword evidence="3" id="KW-1185">Reference proteome</keyword>
<dbReference type="Pfam" id="PF24488">
    <property type="entry name" value="DUF7584"/>
    <property type="match status" value="1"/>
</dbReference>
<evidence type="ECO:0000313" key="4">
    <source>
        <dbReference type="WBParaSite" id="PTRK_0000562100.1"/>
    </source>
</evidence>
<feature type="domain" description="DUF7584" evidence="1">
    <location>
        <begin position="187"/>
        <end position="294"/>
    </location>
</feature>
<dbReference type="InterPro" id="IPR056007">
    <property type="entry name" value="DUF7585"/>
</dbReference>
<dbReference type="InterPro" id="IPR056006">
    <property type="entry name" value="DUF7584"/>
</dbReference>
<dbReference type="Proteomes" id="UP000038045">
    <property type="component" value="Unplaced"/>
</dbReference>
<name>A0A0N4ZDF8_PARTI</name>